<dbReference type="Gramene" id="AET4Gv20174300.32">
    <property type="protein sequence ID" value="AET4Gv20174300.32"/>
    <property type="gene ID" value="AET4Gv20174300"/>
</dbReference>
<evidence type="ECO:0000313" key="1">
    <source>
        <dbReference type="EnsemblPlants" id="AET4Gv20174300.21"/>
    </source>
</evidence>
<reference evidence="1" key="3">
    <citation type="journal article" date="2017" name="Nature">
        <title>Genome sequence of the progenitor of the wheat D genome Aegilops tauschii.</title>
        <authorList>
            <person name="Luo M.C."/>
            <person name="Gu Y.Q."/>
            <person name="Puiu D."/>
            <person name="Wang H."/>
            <person name="Twardziok S.O."/>
            <person name="Deal K.R."/>
            <person name="Huo N."/>
            <person name="Zhu T."/>
            <person name="Wang L."/>
            <person name="Wang Y."/>
            <person name="McGuire P.E."/>
            <person name="Liu S."/>
            <person name="Long H."/>
            <person name="Ramasamy R.K."/>
            <person name="Rodriguez J.C."/>
            <person name="Van S.L."/>
            <person name="Yuan L."/>
            <person name="Wang Z."/>
            <person name="Xia Z."/>
            <person name="Xiao L."/>
            <person name="Anderson O.D."/>
            <person name="Ouyang S."/>
            <person name="Liang Y."/>
            <person name="Zimin A.V."/>
            <person name="Pertea G."/>
            <person name="Qi P."/>
            <person name="Bennetzen J.L."/>
            <person name="Dai X."/>
            <person name="Dawson M.W."/>
            <person name="Muller H.G."/>
            <person name="Kugler K."/>
            <person name="Rivarola-Duarte L."/>
            <person name="Spannagl M."/>
            <person name="Mayer K.F.X."/>
            <person name="Lu F.H."/>
            <person name="Bevan M.W."/>
            <person name="Leroy P."/>
            <person name="Li P."/>
            <person name="You F.M."/>
            <person name="Sun Q."/>
            <person name="Liu Z."/>
            <person name="Lyons E."/>
            <person name="Wicker T."/>
            <person name="Salzberg S.L."/>
            <person name="Devos K.M."/>
            <person name="Dvorak J."/>
        </authorList>
    </citation>
    <scope>NUCLEOTIDE SEQUENCE [LARGE SCALE GENOMIC DNA]</scope>
    <source>
        <strain evidence="1">cv. AL8/78</strain>
    </source>
</reference>
<proteinExistence type="predicted"/>
<dbReference type="Proteomes" id="UP000015105">
    <property type="component" value="Chromosome 4D"/>
</dbReference>
<sequence length="74" mass="9296">MFTDHYMFCCKWNNVCYLILKKIMPSHHHPVEPRGLIQLFQRTCTMFMDHYMFWWNKICKGRNSKKDFCCWRRN</sequence>
<dbReference type="AlphaFoldDB" id="A0A453HFI6"/>
<reference evidence="1" key="5">
    <citation type="journal article" date="2021" name="G3 (Bethesda)">
        <title>Aegilops tauschii genome assembly Aet v5.0 features greater sequence contiguity and improved annotation.</title>
        <authorList>
            <person name="Wang L."/>
            <person name="Zhu T."/>
            <person name="Rodriguez J.C."/>
            <person name="Deal K.R."/>
            <person name="Dubcovsky J."/>
            <person name="McGuire P.E."/>
            <person name="Lux T."/>
            <person name="Spannagl M."/>
            <person name="Mayer K.F.X."/>
            <person name="Baldrich P."/>
            <person name="Meyers B.C."/>
            <person name="Huo N."/>
            <person name="Gu Y.Q."/>
            <person name="Zhou H."/>
            <person name="Devos K.M."/>
            <person name="Bennetzen J.L."/>
            <person name="Unver T."/>
            <person name="Budak H."/>
            <person name="Gulick P.J."/>
            <person name="Galiba G."/>
            <person name="Kalapos B."/>
            <person name="Nelson D.R."/>
            <person name="Li P."/>
            <person name="You F.M."/>
            <person name="Luo M.C."/>
            <person name="Dvorak J."/>
        </authorList>
    </citation>
    <scope>NUCLEOTIDE SEQUENCE [LARGE SCALE GENOMIC DNA]</scope>
    <source>
        <strain evidence="1">cv. AL8/78</strain>
    </source>
</reference>
<dbReference type="EnsemblPlants" id="AET4Gv20174300.21">
    <property type="protein sequence ID" value="AET4Gv20174300.21"/>
    <property type="gene ID" value="AET4Gv20174300"/>
</dbReference>
<dbReference type="Gramene" id="AET4Gv20174300.21">
    <property type="protein sequence ID" value="AET4Gv20174300.21"/>
    <property type="gene ID" value="AET4Gv20174300"/>
</dbReference>
<evidence type="ECO:0000313" key="2">
    <source>
        <dbReference type="Proteomes" id="UP000015105"/>
    </source>
</evidence>
<keyword evidence="2" id="KW-1185">Reference proteome</keyword>
<dbReference type="EnsemblPlants" id="AET4Gv20174300.32">
    <property type="protein sequence ID" value="AET4Gv20174300.32"/>
    <property type="gene ID" value="AET4Gv20174300"/>
</dbReference>
<dbReference type="Gramene" id="AET4Gv20174300.22">
    <property type="protein sequence ID" value="AET4Gv20174300.22"/>
    <property type="gene ID" value="AET4Gv20174300"/>
</dbReference>
<reference evidence="2" key="1">
    <citation type="journal article" date="2014" name="Science">
        <title>Ancient hybridizations among the ancestral genomes of bread wheat.</title>
        <authorList>
            <consortium name="International Wheat Genome Sequencing Consortium,"/>
            <person name="Marcussen T."/>
            <person name="Sandve S.R."/>
            <person name="Heier L."/>
            <person name="Spannagl M."/>
            <person name="Pfeifer M."/>
            <person name="Jakobsen K.S."/>
            <person name="Wulff B.B."/>
            <person name="Steuernagel B."/>
            <person name="Mayer K.F."/>
            <person name="Olsen O.A."/>
        </authorList>
    </citation>
    <scope>NUCLEOTIDE SEQUENCE [LARGE SCALE GENOMIC DNA]</scope>
    <source>
        <strain evidence="2">cv. AL8/78</strain>
    </source>
</reference>
<dbReference type="Gramene" id="AET4Gv20174300.30">
    <property type="protein sequence ID" value="AET4Gv20174300.30"/>
    <property type="gene ID" value="AET4Gv20174300"/>
</dbReference>
<dbReference type="EnsemblPlants" id="AET4Gv20174300.30">
    <property type="protein sequence ID" value="AET4Gv20174300.30"/>
    <property type="gene ID" value="AET4Gv20174300"/>
</dbReference>
<accession>A0A453HFI6</accession>
<protein>
    <submittedName>
        <fullName evidence="1">Uncharacterized protein</fullName>
    </submittedName>
</protein>
<name>A0A453HFI6_AEGTS</name>
<dbReference type="EnsemblPlants" id="AET4Gv20174300.22">
    <property type="protein sequence ID" value="AET4Gv20174300.22"/>
    <property type="gene ID" value="AET4Gv20174300"/>
</dbReference>
<reference evidence="2" key="2">
    <citation type="journal article" date="2017" name="Nat. Plants">
        <title>The Aegilops tauschii genome reveals multiple impacts of transposons.</title>
        <authorList>
            <person name="Zhao G."/>
            <person name="Zou C."/>
            <person name="Li K."/>
            <person name="Wang K."/>
            <person name="Li T."/>
            <person name="Gao L."/>
            <person name="Zhang X."/>
            <person name="Wang H."/>
            <person name="Yang Z."/>
            <person name="Liu X."/>
            <person name="Jiang W."/>
            <person name="Mao L."/>
            <person name="Kong X."/>
            <person name="Jiao Y."/>
            <person name="Jia J."/>
        </authorList>
    </citation>
    <scope>NUCLEOTIDE SEQUENCE [LARGE SCALE GENOMIC DNA]</scope>
    <source>
        <strain evidence="2">cv. AL8/78</strain>
    </source>
</reference>
<organism evidence="1 2">
    <name type="scientific">Aegilops tauschii subsp. strangulata</name>
    <name type="common">Goatgrass</name>
    <dbReference type="NCBI Taxonomy" id="200361"/>
    <lineage>
        <taxon>Eukaryota</taxon>
        <taxon>Viridiplantae</taxon>
        <taxon>Streptophyta</taxon>
        <taxon>Embryophyta</taxon>
        <taxon>Tracheophyta</taxon>
        <taxon>Spermatophyta</taxon>
        <taxon>Magnoliopsida</taxon>
        <taxon>Liliopsida</taxon>
        <taxon>Poales</taxon>
        <taxon>Poaceae</taxon>
        <taxon>BOP clade</taxon>
        <taxon>Pooideae</taxon>
        <taxon>Triticodae</taxon>
        <taxon>Triticeae</taxon>
        <taxon>Triticinae</taxon>
        <taxon>Aegilops</taxon>
    </lineage>
</organism>
<reference evidence="1" key="4">
    <citation type="submission" date="2019-03" db="UniProtKB">
        <authorList>
            <consortium name="EnsemblPlants"/>
        </authorList>
    </citation>
    <scope>IDENTIFICATION</scope>
</reference>